<dbReference type="EMBL" id="KE525057">
    <property type="protein sequence ID" value="KFB40991.1"/>
    <property type="molecule type" value="Genomic_DNA"/>
</dbReference>
<accession>A0A084VSP7</accession>
<feature type="compositionally biased region" description="Polar residues" evidence="1">
    <location>
        <begin position="22"/>
        <end position="33"/>
    </location>
</feature>
<organism evidence="2">
    <name type="scientific">Anopheles sinensis</name>
    <name type="common">Mosquito</name>
    <dbReference type="NCBI Taxonomy" id="74873"/>
    <lineage>
        <taxon>Eukaryota</taxon>
        <taxon>Metazoa</taxon>
        <taxon>Ecdysozoa</taxon>
        <taxon>Arthropoda</taxon>
        <taxon>Hexapoda</taxon>
        <taxon>Insecta</taxon>
        <taxon>Pterygota</taxon>
        <taxon>Neoptera</taxon>
        <taxon>Endopterygota</taxon>
        <taxon>Diptera</taxon>
        <taxon>Nematocera</taxon>
        <taxon>Culicoidea</taxon>
        <taxon>Culicidae</taxon>
        <taxon>Anophelinae</taxon>
        <taxon>Anopheles</taxon>
    </lineage>
</organism>
<feature type="compositionally biased region" description="Basic and acidic residues" evidence="1">
    <location>
        <begin position="1"/>
        <end position="15"/>
    </location>
</feature>
<evidence type="ECO:0000313" key="3">
    <source>
        <dbReference type="EnsemblMetazoa" id="ASIC008603-PA"/>
    </source>
</evidence>
<protein>
    <submittedName>
        <fullName evidence="2 3">ABC transporter A family protein</fullName>
    </submittedName>
</protein>
<evidence type="ECO:0000256" key="1">
    <source>
        <dbReference type="SAM" id="MobiDB-lite"/>
    </source>
</evidence>
<proteinExistence type="predicted"/>
<dbReference type="EnsemblMetazoa" id="ASIC008603-RA">
    <property type="protein sequence ID" value="ASIC008603-PA"/>
    <property type="gene ID" value="ASIC008603"/>
</dbReference>
<dbReference type="Proteomes" id="UP000030765">
    <property type="component" value="Unassembled WGS sequence"/>
</dbReference>
<name>A0A084VSP7_ANOSI</name>
<dbReference type="VEuPathDB" id="VectorBase:ASIC008603"/>
<keyword evidence="4" id="KW-1185">Reference proteome</keyword>
<reference evidence="2 4" key="1">
    <citation type="journal article" date="2014" name="BMC Genomics">
        <title>Genome sequence of Anopheles sinensis provides insight into genetics basis of mosquito competence for malaria parasites.</title>
        <authorList>
            <person name="Zhou D."/>
            <person name="Zhang D."/>
            <person name="Ding G."/>
            <person name="Shi L."/>
            <person name="Hou Q."/>
            <person name="Ye Y."/>
            <person name="Xu Y."/>
            <person name="Zhou H."/>
            <person name="Xiong C."/>
            <person name="Li S."/>
            <person name="Yu J."/>
            <person name="Hong S."/>
            <person name="Yu X."/>
            <person name="Zou P."/>
            <person name="Chen C."/>
            <person name="Chang X."/>
            <person name="Wang W."/>
            <person name="Lv Y."/>
            <person name="Sun Y."/>
            <person name="Ma L."/>
            <person name="Shen B."/>
            <person name="Zhu C."/>
        </authorList>
    </citation>
    <scope>NUCLEOTIDE SEQUENCE [LARGE SCALE GENOMIC DNA]</scope>
</reference>
<gene>
    <name evidence="2" type="ORF">ZHAS_00008603</name>
</gene>
<dbReference type="EMBL" id="ATLV01016129">
    <property type="status" value="NOT_ANNOTATED_CDS"/>
    <property type="molecule type" value="Genomic_DNA"/>
</dbReference>
<sequence length="95" mass="10766">MNQRTNERTQSERLGFRVGPTSRHSTLDNTTQPRDPAPDAAINHQAVTGRFQSRSDLATGRFARSLPSEFFEAKKETRIAIRHSTHGVCRPTTFR</sequence>
<feature type="region of interest" description="Disordered" evidence="1">
    <location>
        <begin position="1"/>
        <end position="40"/>
    </location>
</feature>
<evidence type="ECO:0000313" key="4">
    <source>
        <dbReference type="Proteomes" id="UP000030765"/>
    </source>
</evidence>
<evidence type="ECO:0000313" key="2">
    <source>
        <dbReference type="EMBL" id="KFB40991.1"/>
    </source>
</evidence>
<dbReference type="AlphaFoldDB" id="A0A084VSP7"/>
<reference evidence="3" key="2">
    <citation type="submission" date="2020-05" db="UniProtKB">
        <authorList>
            <consortium name="EnsemblMetazoa"/>
        </authorList>
    </citation>
    <scope>IDENTIFICATION</scope>
</reference>